<gene>
    <name evidence="1" type="ORF">KSS94_10595</name>
</gene>
<dbReference type="InterPro" id="IPR008514">
    <property type="entry name" value="T6SS_Hcp"/>
</dbReference>
<organism evidence="1 2">
    <name type="scientific">Pseudomonas fakonensis</name>
    <dbReference type="NCBI Taxonomy" id="2842355"/>
    <lineage>
        <taxon>Bacteria</taxon>
        <taxon>Pseudomonadati</taxon>
        <taxon>Pseudomonadota</taxon>
        <taxon>Gammaproteobacteria</taxon>
        <taxon>Pseudomonadales</taxon>
        <taxon>Pseudomonadaceae</taxon>
        <taxon>Pseudomonas</taxon>
    </lineage>
</organism>
<dbReference type="NCBIfam" id="TIGR03344">
    <property type="entry name" value="VI_effect_Hcp1"/>
    <property type="match status" value="1"/>
</dbReference>
<dbReference type="RefSeq" id="WP_217842925.1">
    <property type="nucleotide sequence ID" value="NZ_CP077076.1"/>
</dbReference>
<proteinExistence type="predicted"/>
<dbReference type="Pfam" id="PF05638">
    <property type="entry name" value="T6SS_HCP"/>
    <property type="match status" value="1"/>
</dbReference>
<dbReference type="PANTHER" id="PTHR34319">
    <property type="entry name" value="MAJOR EXPORTED PROTEIN"/>
    <property type="match status" value="1"/>
</dbReference>
<keyword evidence="2" id="KW-1185">Reference proteome</keyword>
<reference evidence="1" key="1">
    <citation type="journal article" date="2021" name="Microorganisms">
        <title>The Ever-Expanding Pseudomonas Genus: Description of 43 New Species and Partition of the Pseudomonas putida Group.</title>
        <authorList>
            <person name="Girard L."/>
            <person name="Lood C."/>
            <person name="Hofte M."/>
            <person name="Vandamme P."/>
            <person name="Rokni-Zadeh H."/>
            <person name="van Noort V."/>
            <person name="Lavigne R."/>
            <person name="De Mot R."/>
        </authorList>
    </citation>
    <scope>NUCLEOTIDE SEQUENCE</scope>
    <source>
        <strain evidence="1">COW40</strain>
    </source>
</reference>
<accession>A0ABX8NAZ4</accession>
<dbReference type="PANTHER" id="PTHR34319:SF7">
    <property type="entry name" value="HNH ENDONUCLEASE DOMAIN-CONTAINING PROTEIN"/>
    <property type="match status" value="1"/>
</dbReference>
<dbReference type="InterPro" id="IPR052947">
    <property type="entry name" value="T6SS_Hcp1_domain"/>
</dbReference>
<dbReference type="EMBL" id="CP077076">
    <property type="protein sequence ID" value="QXH53526.1"/>
    <property type="molecule type" value="Genomic_DNA"/>
</dbReference>
<sequence length="161" mass="17799">MAFHGYMTITGKQQGLISAGCSSQESIGHHCQHGHRDEIMVLSFNHGQVNPANALRGTHHPVFITKYIDKATPLLAQAVDGREVVECDIHLYRTHPGGHREKYFSVKLGGALIVAQDLEMPHAILMSDQDAEERLSISYRTISWIHHAASTSGHASWAEQP</sequence>
<evidence type="ECO:0000313" key="1">
    <source>
        <dbReference type="EMBL" id="QXH53526.1"/>
    </source>
</evidence>
<evidence type="ECO:0000313" key="2">
    <source>
        <dbReference type="Proteomes" id="UP001046350"/>
    </source>
</evidence>
<protein>
    <submittedName>
        <fullName evidence="1">Hcp family type VI secretion system effector</fullName>
    </submittedName>
</protein>
<dbReference type="Proteomes" id="UP001046350">
    <property type="component" value="Chromosome"/>
</dbReference>
<name>A0ABX8NAZ4_9PSED</name>